<dbReference type="AlphaFoldDB" id="A0AAE3M7W3"/>
<evidence type="ECO:0000256" key="1">
    <source>
        <dbReference type="ARBA" id="ARBA00001286"/>
    </source>
</evidence>
<dbReference type="RefSeq" id="WP_301192280.1">
    <property type="nucleotide sequence ID" value="NZ_JAPDPJ010000063.1"/>
</dbReference>
<dbReference type="PANTHER" id="PTHR10815">
    <property type="entry name" value="METHYLATED-DNA--PROTEIN-CYSTEINE METHYLTRANSFERASE"/>
    <property type="match status" value="1"/>
</dbReference>
<dbReference type="InterPro" id="IPR001497">
    <property type="entry name" value="MethylDNA_cys_MeTrfase_AS"/>
</dbReference>
<organism evidence="11 12">
    <name type="scientific">Plebeiibacterium sediminum</name>
    <dbReference type="NCBI Taxonomy" id="2992112"/>
    <lineage>
        <taxon>Bacteria</taxon>
        <taxon>Pseudomonadati</taxon>
        <taxon>Bacteroidota</taxon>
        <taxon>Bacteroidia</taxon>
        <taxon>Marinilabiliales</taxon>
        <taxon>Marinilabiliaceae</taxon>
        <taxon>Plebeiibacterium</taxon>
    </lineage>
</organism>
<reference evidence="11" key="1">
    <citation type="submission" date="2022-10" db="EMBL/GenBank/DDBJ databases">
        <authorList>
            <person name="Yu W.X."/>
        </authorList>
    </citation>
    <scope>NUCLEOTIDE SEQUENCE</scope>
    <source>
        <strain evidence="11">AAT</strain>
    </source>
</reference>
<dbReference type="Gene3D" id="1.10.10.10">
    <property type="entry name" value="Winged helix-like DNA-binding domain superfamily/Winged helix DNA-binding domain"/>
    <property type="match status" value="1"/>
</dbReference>
<evidence type="ECO:0000313" key="11">
    <source>
        <dbReference type="EMBL" id="MCW3788723.1"/>
    </source>
</evidence>
<dbReference type="PANTHER" id="PTHR10815:SF5">
    <property type="entry name" value="METHYLATED-DNA--PROTEIN-CYSTEINE METHYLTRANSFERASE"/>
    <property type="match status" value="1"/>
</dbReference>
<dbReference type="EMBL" id="JAPDPJ010000063">
    <property type="protein sequence ID" value="MCW3788723.1"/>
    <property type="molecule type" value="Genomic_DNA"/>
</dbReference>
<sequence>MEENILVKEYHSPAGVLLVGSFMEELCLCDWRYRKKRDLIDRRLKNGLQAGFQYGNSAIIQETIRQLEEYFAKQRTQFDLPLKLIGTDFQKLVWQELIKIPFGQRLTYLDLSKRLGNEKAVRAVASANGANAISIIIPCHRIVGLNGKMVGYAGGLDAKKKLLALESRVTQGSFF</sequence>
<evidence type="ECO:0000256" key="6">
    <source>
        <dbReference type="ARBA" id="ARBA00022763"/>
    </source>
</evidence>
<evidence type="ECO:0000256" key="7">
    <source>
        <dbReference type="ARBA" id="ARBA00023204"/>
    </source>
</evidence>
<protein>
    <recommendedName>
        <fullName evidence="3">methylated-DNA--[protein]-cysteine S-methyltransferase</fullName>
        <ecNumber evidence="3">2.1.1.63</ecNumber>
    </recommendedName>
</protein>
<keyword evidence="4" id="KW-0489">Methyltransferase</keyword>
<evidence type="ECO:0000256" key="4">
    <source>
        <dbReference type="ARBA" id="ARBA00022603"/>
    </source>
</evidence>
<dbReference type="Gene3D" id="3.30.160.70">
    <property type="entry name" value="Methylated DNA-protein cysteine methyltransferase domain"/>
    <property type="match status" value="1"/>
</dbReference>
<dbReference type="GO" id="GO:0003908">
    <property type="term" value="F:methylated-DNA-[protein]-cysteine S-methyltransferase activity"/>
    <property type="evidence" value="ECO:0007669"/>
    <property type="project" value="UniProtKB-EC"/>
</dbReference>
<dbReference type="Pfam" id="PF02870">
    <property type="entry name" value="Methyltransf_1N"/>
    <property type="match status" value="1"/>
</dbReference>
<comment type="caution">
    <text evidence="11">The sequence shown here is derived from an EMBL/GenBank/DDBJ whole genome shotgun (WGS) entry which is preliminary data.</text>
</comment>
<keyword evidence="6" id="KW-0227">DNA damage</keyword>
<evidence type="ECO:0000256" key="3">
    <source>
        <dbReference type="ARBA" id="ARBA00011918"/>
    </source>
</evidence>
<feature type="domain" description="Methylated-DNA-[protein]-cysteine S-methyltransferase DNA binding" evidence="9">
    <location>
        <begin position="88"/>
        <end position="167"/>
    </location>
</feature>
<feature type="domain" description="Methylguanine DNA methyltransferase ribonuclease-like" evidence="10">
    <location>
        <begin position="10"/>
        <end position="84"/>
    </location>
</feature>
<keyword evidence="5" id="KW-0808">Transferase</keyword>
<comment type="catalytic activity">
    <reaction evidence="1">
        <text>a 4-O-methyl-thymidine in DNA + L-cysteinyl-[protein] = a thymidine in DNA + S-methyl-L-cysteinyl-[protein]</text>
        <dbReference type="Rhea" id="RHEA:53428"/>
        <dbReference type="Rhea" id="RHEA-COMP:10131"/>
        <dbReference type="Rhea" id="RHEA-COMP:10132"/>
        <dbReference type="Rhea" id="RHEA-COMP:13555"/>
        <dbReference type="Rhea" id="RHEA-COMP:13556"/>
        <dbReference type="ChEBI" id="CHEBI:29950"/>
        <dbReference type="ChEBI" id="CHEBI:82612"/>
        <dbReference type="ChEBI" id="CHEBI:137386"/>
        <dbReference type="ChEBI" id="CHEBI:137387"/>
        <dbReference type="EC" id="2.1.1.63"/>
    </reaction>
</comment>
<evidence type="ECO:0000259" key="9">
    <source>
        <dbReference type="Pfam" id="PF01035"/>
    </source>
</evidence>
<evidence type="ECO:0000313" key="12">
    <source>
        <dbReference type="Proteomes" id="UP001209229"/>
    </source>
</evidence>
<dbReference type="InterPro" id="IPR008332">
    <property type="entry name" value="MethylG_MeTrfase_N"/>
</dbReference>
<name>A0AAE3M7W3_9BACT</name>
<evidence type="ECO:0000256" key="2">
    <source>
        <dbReference type="ARBA" id="ARBA00008711"/>
    </source>
</evidence>
<dbReference type="InterPro" id="IPR036388">
    <property type="entry name" value="WH-like_DNA-bd_sf"/>
</dbReference>
<evidence type="ECO:0000259" key="10">
    <source>
        <dbReference type="Pfam" id="PF02870"/>
    </source>
</evidence>
<dbReference type="InterPro" id="IPR036631">
    <property type="entry name" value="MGMT_N_sf"/>
</dbReference>
<dbReference type="Pfam" id="PF01035">
    <property type="entry name" value="DNA_binding_1"/>
    <property type="match status" value="1"/>
</dbReference>
<dbReference type="CDD" id="cd06445">
    <property type="entry name" value="ATase"/>
    <property type="match status" value="1"/>
</dbReference>
<evidence type="ECO:0000256" key="5">
    <source>
        <dbReference type="ARBA" id="ARBA00022679"/>
    </source>
</evidence>
<accession>A0AAE3M7W3</accession>
<gene>
    <name evidence="11" type="ORF">OM075_19795</name>
</gene>
<dbReference type="Proteomes" id="UP001209229">
    <property type="component" value="Unassembled WGS sequence"/>
</dbReference>
<keyword evidence="7" id="KW-0234">DNA repair</keyword>
<dbReference type="PROSITE" id="PS00374">
    <property type="entry name" value="MGMT"/>
    <property type="match status" value="1"/>
</dbReference>
<comment type="similarity">
    <text evidence="2">Belongs to the MGMT family.</text>
</comment>
<dbReference type="FunFam" id="1.10.10.10:FF:000214">
    <property type="entry name" value="Methylated-DNA--protein-cysteine methyltransferase"/>
    <property type="match status" value="1"/>
</dbReference>
<dbReference type="SUPFAM" id="SSF53155">
    <property type="entry name" value="Methylated DNA-protein cysteine methyltransferase domain"/>
    <property type="match status" value="1"/>
</dbReference>
<comment type="catalytic activity">
    <reaction evidence="8">
        <text>a 6-O-methyl-2'-deoxyguanosine in DNA + L-cysteinyl-[protein] = S-methyl-L-cysteinyl-[protein] + a 2'-deoxyguanosine in DNA</text>
        <dbReference type="Rhea" id="RHEA:24000"/>
        <dbReference type="Rhea" id="RHEA-COMP:10131"/>
        <dbReference type="Rhea" id="RHEA-COMP:10132"/>
        <dbReference type="Rhea" id="RHEA-COMP:11367"/>
        <dbReference type="Rhea" id="RHEA-COMP:11368"/>
        <dbReference type="ChEBI" id="CHEBI:29950"/>
        <dbReference type="ChEBI" id="CHEBI:82612"/>
        <dbReference type="ChEBI" id="CHEBI:85445"/>
        <dbReference type="ChEBI" id="CHEBI:85448"/>
        <dbReference type="EC" id="2.1.1.63"/>
    </reaction>
</comment>
<dbReference type="SUPFAM" id="SSF46767">
    <property type="entry name" value="Methylated DNA-protein cysteine methyltransferase, C-terminal domain"/>
    <property type="match status" value="1"/>
</dbReference>
<dbReference type="GO" id="GO:0006281">
    <property type="term" value="P:DNA repair"/>
    <property type="evidence" value="ECO:0007669"/>
    <property type="project" value="UniProtKB-KW"/>
</dbReference>
<evidence type="ECO:0000256" key="8">
    <source>
        <dbReference type="ARBA" id="ARBA00049348"/>
    </source>
</evidence>
<dbReference type="NCBIfam" id="TIGR00589">
    <property type="entry name" value="ogt"/>
    <property type="match status" value="1"/>
</dbReference>
<proteinExistence type="inferred from homology"/>
<dbReference type="EC" id="2.1.1.63" evidence="3"/>
<dbReference type="GO" id="GO:0032259">
    <property type="term" value="P:methylation"/>
    <property type="evidence" value="ECO:0007669"/>
    <property type="project" value="UniProtKB-KW"/>
</dbReference>
<dbReference type="InterPro" id="IPR036217">
    <property type="entry name" value="MethylDNA_cys_MeTrfase_DNAb"/>
</dbReference>
<dbReference type="InterPro" id="IPR014048">
    <property type="entry name" value="MethylDNA_cys_MeTrfase_DNA-bd"/>
</dbReference>
<keyword evidence="12" id="KW-1185">Reference proteome</keyword>